<dbReference type="KEGG" id="mro:MROS_1948"/>
<evidence type="ECO:0000259" key="2">
    <source>
        <dbReference type="Pfam" id="PF01370"/>
    </source>
</evidence>
<dbReference type="HOGENOM" id="CLU_007383_1_7_10"/>
<dbReference type="Proteomes" id="UP000009011">
    <property type="component" value="Chromosome"/>
</dbReference>
<dbReference type="Pfam" id="PF01370">
    <property type="entry name" value="Epimerase"/>
    <property type="match status" value="1"/>
</dbReference>
<dbReference type="Gene3D" id="3.40.50.720">
    <property type="entry name" value="NAD(P)-binding Rossmann-like Domain"/>
    <property type="match status" value="1"/>
</dbReference>
<evidence type="ECO:0000313" key="3">
    <source>
        <dbReference type="EMBL" id="AFN75180.1"/>
    </source>
</evidence>
<comment type="similarity">
    <text evidence="1">Belongs to the NAD(P)-dependent epimerase/dehydratase family.</text>
</comment>
<dbReference type="AlphaFoldDB" id="I6Z7P1"/>
<feature type="domain" description="NAD-dependent epimerase/dehydratase" evidence="2">
    <location>
        <begin position="6"/>
        <end position="240"/>
    </location>
</feature>
<reference evidence="3 4" key="1">
    <citation type="journal article" date="2013" name="PLoS ONE">
        <title>Genomic analysis of Melioribacter roseus, facultatively anaerobic organotrophic bacterium representing a novel deep lineage within Bacteriodetes/Chlorobi group.</title>
        <authorList>
            <person name="Kadnikov V.V."/>
            <person name="Mardanov A.V."/>
            <person name="Podosokorskaya O.A."/>
            <person name="Gavrilov S.N."/>
            <person name="Kublanov I.V."/>
            <person name="Beletsky A.V."/>
            <person name="Bonch-Osmolovskaya E.A."/>
            <person name="Ravin N.V."/>
        </authorList>
    </citation>
    <scope>NUCLEOTIDE SEQUENCE [LARGE SCALE GENOMIC DNA]</scope>
    <source>
        <strain evidence="4">JCM 17771 / P3M-2</strain>
    </source>
</reference>
<keyword evidence="4" id="KW-1185">Reference proteome</keyword>
<protein>
    <submittedName>
        <fullName evidence="3">NAD-dependent epimerase/dehydratase</fullName>
    </submittedName>
</protein>
<name>I6Z7P1_MELRP</name>
<dbReference type="PATRIC" id="fig|1191523.3.peg.2060"/>
<evidence type="ECO:0000256" key="1">
    <source>
        <dbReference type="ARBA" id="ARBA00007637"/>
    </source>
</evidence>
<dbReference type="SUPFAM" id="SSF51735">
    <property type="entry name" value="NAD(P)-binding Rossmann-fold domains"/>
    <property type="match status" value="1"/>
</dbReference>
<accession>I6Z7P1</accession>
<organism evidence="3 4">
    <name type="scientific">Melioribacter roseus (strain DSM 23840 / JCM 17771 / VKM B-2668 / P3M-2)</name>
    <dbReference type="NCBI Taxonomy" id="1191523"/>
    <lineage>
        <taxon>Bacteria</taxon>
        <taxon>Pseudomonadati</taxon>
        <taxon>Ignavibacteriota</taxon>
        <taxon>Ignavibacteria</taxon>
        <taxon>Ignavibacteriales</taxon>
        <taxon>Melioribacteraceae</taxon>
        <taxon>Melioribacter</taxon>
    </lineage>
</organism>
<dbReference type="EMBL" id="CP003557">
    <property type="protein sequence ID" value="AFN75180.1"/>
    <property type="molecule type" value="Genomic_DNA"/>
</dbReference>
<gene>
    <name evidence="3" type="ordered locus">MROS_1948</name>
</gene>
<dbReference type="InterPro" id="IPR001509">
    <property type="entry name" value="Epimerase_deHydtase"/>
</dbReference>
<sequence length="314" mass="34326">MNKKKIVITGGAGFIGSHIAEAWLEKGAEVHIIDNLRTGFLSNIEKLDGIIFHNGSITDKELVFEATKDADYLHHLAAVISVPESIENPEECIDINVGGLINILEAAKVNKIKKVVFSSSAAVYGDNPELPKSIHSPVFPKSTYGITKLDGEFYLKMYHEQFGVNGIALRYFNVFGARQNPASQYAAAVPIFITKALKDEDITVFGDGNQTRDFIYVKDVVKANILAAESEIEQGTYNVATGESITINDLARMIVDITGSNSKIVHLEERPGDIKHSAASISETITELGFAPEIPLKTALEETIRSYKSNGIKE</sequence>
<dbReference type="eggNOG" id="COG0451">
    <property type="taxonomic scope" value="Bacteria"/>
</dbReference>
<dbReference type="PANTHER" id="PTHR43000">
    <property type="entry name" value="DTDP-D-GLUCOSE 4,6-DEHYDRATASE-RELATED"/>
    <property type="match status" value="1"/>
</dbReference>
<dbReference type="STRING" id="1191523.MROS_1948"/>
<proteinExistence type="inferred from homology"/>
<dbReference type="OrthoDB" id="9801785at2"/>
<dbReference type="PRINTS" id="PR01713">
    <property type="entry name" value="NUCEPIMERASE"/>
</dbReference>
<dbReference type="RefSeq" id="WP_014856612.1">
    <property type="nucleotide sequence ID" value="NC_018178.1"/>
</dbReference>
<evidence type="ECO:0000313" key="4">
    <source>
        <dbReference type="Proteomes" id="UP000009011"/>
    </source>
</evidence>
<dbReference type="InterPro" id="IPR036291">
    <property type="entry name" value="NAD(P)-bd_dom_sf"/>
</dbReference>
<dbReference type="Gene3D" id="3.90.25.10">
    <property type="entry name" value="UDP-galactose 4-epimerase, domain 1"/>
    <property type="match status" value="1"/>
</dbReference>